<accession>A0A0D2X0I0</accession>
<comment type="similarity">
    <text evidence="1">Belongs to the GDAP2 family.</text>
</comment>
<dbReference type="Gene3D" id="3.40.220.10">
    <property type="entry name" value="Leucine Aminopeptidase, subunit E, domain 1"/>
    <property type="match status" value="1"/>
</dbReference>
<proteinExistence type="inferred from homology"/>
<dbReference type="SUPFAM" id="SSF52087">
    <property type="entry name" value="CRAL/TRIO domain"/>
    <property type="match status" value="1"/>
</dbReference>
<dbReference type="Proteomes" id="UP000008743">
    <property type="component" value="Unassembled WGS sequence"/>
</dbReference>
<dbReference type="CDD" id="cd00170">
    <property type="entry name" value="SEC14"/>
    <property type="match status" value="1"/>
</dbReference>
<dbReference type="InterPro" id="IPR043472">
    <property type="entry name" value="Macro_dom-like"/>
</dbReference>
<evidence type="ECO:0000313" key="4">
    <source>
        <dbReference type="EMBL" id="KJE89094.1"/>
    </source>
</evidence>
<dbReference type="PhylomeDB" id="A0A0D2X0I0"/>
<dbReference type="AlphaFoldDB" id="A0A0D2X0I0"/>
<gene>
    <name evidence="4" type="ORF">CAOG_000642</name>
</gene>
<reference evidence="5" key="1">
    <citation type="submission" date="2011-02" db="EMBL/GenBank/DDBJ databases">
        <title>The Genome Sequence of Capsaspora owczarzaki ATCC 30864.</title>
        <authorList>
            <person name="Russ C."/>
            <person name="Cuomo C."/>
            <person name="Burger G."/>
            <person name="Gray M.W."/>
            <person name="Holland P.W.H."/>
            <person name="King N."/>
            <person name="Lang F.B.F."/>
            <person name="Roger A.J."/>
            <person name="Ruiz-Trillo I."/>
            <person name="Young S.K."/>
            <person name="Zeng Q."/>
            <person name="Gargeya S."/>
            <person name="Alvarado L."/>
            <person name="Berlin A."/>
            <person name="Chapman S.B."/>
            <person name="Chen Z."/>
            <person name="Freedman E."/>
            <person name="Gellesch M."/>
            <person name="Goldberg J."/>
            <person name="Griggs A."/>
            <person name="Gujja S."/>
            <person name="Heilman E."/>
            <person name="Heiman D."/>
            <person name="Howarth C."/>
            <person name="Mehta T."/>
            <person name="Neiman D."/>
            <person name="Pearson M."/>
            <person name="Roberts A."/>
            <person name="Saif S."/>
            <person name="Shea T."/>
            <person name="Shenoy N."/>
            <person name="Sisk P."/>
            <person name="Stolte C."/>
            <person name="Sykes S."/>
            <person name="White J."/>
            <person name="Yandava C."/>
            <person name="Haas B."/>
            <person name="Nusbaum C."/>
            <person name="Birren B."/>
        </authorList>
    </citation>
    <scope>NUCLEOTIDE SEQUENCE</scope>
    <source>
        <strain evidence="5">ATCC 30864</strain>
    </source>
</reference>
<dbReference type="EMBL" id="KE346360">
    <property type="protein sequence ID" value="KJE89094.1"/>
    <property type="molecule type" value="Genomic_DNA"/>
</dbReference>
<dbReference type="eggNOG" id="KOG2633">
    <property type="taxonomic scope" value="Eukaryota"/>
</dbReference>
<dbReference type="PROSITE" id="PS51154">
    <property type="entry name" value="MACRO"/>
    <property type="match status" value="1"/>
</dbReference>
<feature type="domain" description="CRAL-TRIO" evidence="2">
    <location>
        <begin position="338"/>
        <end position="492"/>
    </location>
</feature>
<keyword evidence="5" id="KW-1185">Reference proteome</keyword>
<dbReference type="Gene3D" id="3.40.525.10">
    <property type="entry name" value="CRAL-TRIO lipid binding domain"/>
    <property type="match status" value="1"/>
</dbReference>
<feature type="domain" description="Macro" evidence="3">
    <location>
        <begin position="52"/>
        <end position="232"/>
    </location>
</feature>
<sequence length="515" mass="58551">MARLNAFQSIFFFLCMDPLNVYKPEVPVRSLPVWQDSLTTPSTAASTSSRKASKFVFDEQINRKVVLWEGDITSLSVDAIVNSTNEALRDKNPLSEYIFARAGPELRAECDRLEGCRTGEAKLSKGCDLPAKHIIHTVGPRYNVKYRTAAESALYNCYRNILQLMAESKLHTVALCVINSVRRGFPPEVGAHIALRTVRRYLEKFGDAIHLVVFAVEPGDREYYDPLMPLYFPRSIEEEQAAISQLPADTGNEFGEPVIEERKIRIVDTPLVLGSAHDTAELPEVLQEVASAKAFTSMSGDHDAVRREQLKLRPQAEAEELENARRYQRWLQHAKSQDLTDLAKYRMIYQSGVDSLGRPVVLFIGKYFPANRVDLERAISYFITVMDSIANREFVFVYFHTETASENHPDFSWLKQIYQIVDHRYKRNARAIYIVHPTFLTKCVTWFFTTFTASNIKEKVINIENVTYLYNFISPDQLDIPSFVLEYDIRVNGAPATIATHRAAVASSSSHTDDL</sequence>
<evidence type="ECO:0000256" key="1">
    <source>
        <dbReference type="ARBA" id="ARBA00008355"/>
    </source>
</evidence>
<dbReference type="PANTHER" id="PTHR11106">
    <property type="entry name" value="GANGLIOSIDE INDUCED DIFFERENTIATION ASSOCIATED PROTEIN 2-RELATED"/>
    <property type="match status" value="1"/>
</dbReference>
<dbReference type="InterPro" id="IPR002589">
    <property type="entry name" value="Macro_dom"/>
</dbReference>
<dbReference type="InterPro" id="IPR036865">
    <property type="entry name" value="CRAL-TRIO_dom_sf"/>
</dbReference>
<evidence type="ECO:0000313" key="5">
    <source>
        <dbReference type="Proteomes" id="UP000008743"/>
    </source>
</evidence>
<dbReference type="InterPro" id="IPR001251">
    <property type="entry name" value="CRAL-TRIO_dom"/>
</dbReference>
<dbReference type="PANTHER" id="PTHR11106:SF72">
    <property type="entry name" value="GANGLIOSIDE-INDUCED DIFFERENTIATION-ASSOCIATED PROTEIN 2"/>
    <property type="match status" value="1"/>
</dbReference>
<dbReference type="SUPFAM" id="SSF52949">
    <property type="entry name" value="Macro domain-like"/>
    <property type="match status" value="1"/>
</dbReference>
<evidence type="ECO:0000259" key="3">
    <source>
        <dbReference type="PROSITE" id="PS51154"/>
    </source>
</evidence>
<dbReference type="Pfam" id="PF01661">
    <property type="entry name" value="Macro"/>
    <property type="match status" value="1"/>
</dbReference>
<dbReference type="PROSITE" id="PS50191">
    <property type="entry name" value="CRAL_TRIO"/>
    <property type="match status" value="1"/>
</dbReference>
<dbReference type="InterPro" id="IPR035793">
    <property type="entry name" value="Macro_GDAP2"/>
</dbReference>
<dbReference type="OrthoDB" id="365077at2759"/>
<dbReference type="SMART" id="SM00516">
    <property type="entry name" value="SEC14"/>
    <property type="match status" value="1"/>
</dbReference>
<dbReference type="Pfam" id="PF13716">
    <property type="entry name" value="CRAL_TRIO_2"/>
    <property type="match status" value="1"/>
</dbReference>
<dbReference type="CDD" id="cd02905">
    <property type="entry name" value="Macro_GDAP2-like"/>
    <property type="match status" value="1"/>
</dbReference>
<dbReference type="SMART" id="SM00506">
    <property type="entry name" value="A1pp"/>
    <property type="match status" value="1"/>
</dbReference>
<name>A0A0D2X0I0_CAPO3</name>
<protein>
    <submittedName>
        <fullName evidence="4">Ganglioside-induced differentiation-associated protein 2</fullName>
    </submittedName>
</protein>
<evidence type="ECO:0000259" key="2">
    <source>
        <dbReference type="PROSITE" id="PS50191"/>
    </source>
</evidence>
<organism evidence="4 5">
    <name type="scientific">Capsaspora owczarzaki (strain ATCC 30864)</name>
    <dbReference type="NCBI Taxonomy" id="595528"/>
    <lineage>
        <taxon>Eukaryota</taxon>
        <taxon>Filasterea</taxon>
        <taxon>Capsaspora</taxon>
    </lineage>
</organism>
<dbReference type="InParanoid" id="A0A0D2X0I0"/>
<dbReference type="STRING" id="595528.A0A0D2X0I0"/>